<protein>
    <submittedName>
        <fullName evidence="2">Uncharacterized protein</fullName>
    </submittedName>
</protein>
<feature type="compositionally biased region" description="Pro residues" evidence="1">
    <location>
        <begin position="186"/>
        <end position="223"/>
    </location>
</feature>
<dbReference type="PRINTS" id="PR01217">
    <property type="entry name" value="PRICHEXTENSN"/>
</dbReference>
<dbReference type="Proteomes" id="UP001234178">
    <property type="component" value="Unassembled WGS sequence"/>
</dbReference>
<evidence type="ECO:0000313" key="3">
    <source>
        <dbReference type="Proteomes" id="UP001234178"/>
    </source>
</evidence>
<proteinExistence type="predicted"/>
<sequence>MDANPAVPINERRGAERGRRNARRVAPVDPQTNFLASLEELRRLRPLEDARQDLDEDLSVADAVQQFTEVNHDDLASTLGIVYSYQELSSCFAWQGSDSDNQWLPASYCNCHSLVRQYYRKKKERELGRANENAVAPTSTSAPYPSSPIPSSPSPTPSSPSPEFSPLPRPVSSSPSSFSSSSLPPLIFPSPTSPSPTSPSPAFPSPTTPSPTSPSSAFPPPTTPSQAFSSPTSPSPTLPAPGRVPGPAPSSPALGPAPGPAPPSEIPNPEGIQKKKKSKKKRVRHVDKVAKHRICHNRNHMANACPNPRYRPAKIQKTN</sequence>
<evidence type="ECO:0000313" key="2">
    <source>
        <dbReference type="EMBL" id="KAK4013037.1"/>
    </source>
</evidence>
<gene>
    <name evidence="2" type="ORF">OUZ56_025281</name>
</gene>
<reference evidence="2 3" key="1">
    <citation type="journal article" date="2023" name="Nucleic Acids Res.">
        <title>The hologenome of Daphnia magna reveals possible DNA methylation and microbiome-mediated evolution of the host genome.</title>
        <authorList>
            <person name="Chaturvedi A."/>
            <person name="Li X."/>
            <person name="Dhandapani V."/>
            <person name="Marshall H."/>
            <person name="Kissane S."/>
            <person name="Cuenca-Cambronero M."/>
            <person name="Asole G."/>
            <person name="Calvet F."/>
            <person name="Ruiz-Romero M."/>
            <person name="Marangio P."/>
            <person name="Guigo R."/>
            <person name="Rago D."/>
            <person name="Mirbahai L."/>
            <person name="Eastwood N."/>
            <person name="Colbourne J.K."/>
            <person name="Zhou J."/>
            <person name="Mallon E."/>
            <person name="Orsini L."/>
        </authorList>
    </citation>
    <scope>NUCLEOTIDE SEQUENCE [LARGE SCALE GENOMIC DNA]</scope>
    <source>
        <strain evidence="2">LRV0_1</strain>
    </source>
</reference>
<feature type="compositionally biased region" description="Low complexity" evidence="1">
    <location>
        <begin position="170"/>
        <end position="185"/>
    </location>
</feature>
<feature type="region of interest" description="Disordered" evidence="1">
    <location>
        <begin position="1"/>
        <end position="24"/>
    </location>
</feature>
<feature type="region of interest" description="Disordered" evidence="1">
    <location>
        <begin position="298"/>
        <end position="319"/>
    </location>
</feature>
<feature type="compositionally biased region" description="Basic residues" evidence="1">
    <location>
        <begin position="274"/>
        <end position="286"/>
    </location>
</feature>
<comment type="caution">
    <text evidence="2">The sequence shown here is derived from an EMBL/GenBank/DDBJ whole genome shotgun (WGS) entry which is preliminary data.</text>
</comment>
<feature type="compositionally biased region" description="Basic and acidic residues" evidence="1">
    <location>
        <begin position="10"/>
        <end position="19"/>
    </location>
</feature>
<accession>A0ABQ9ZJD2</accession>
<organism evidence="2 3">
    <name type="scientific">Daphnia magna</name>
    <dbReference type="NCBI Taxonomy" id="35525"/>
    <lineage>
        <taxon>Eukaryota</taxon>
        <taxon>Metazoa</taxon>
        <taxon>Ecdysozoa</taxon>
        <taxon>Arthropoda</taxon>
        <taxon>Crustacea</taxon>
        <taxon>Branchiopoda</taxon>
        <taxon>Diplostraca</taxon>
        <taxon>Cladocera</taxon>
        <taxon>Anomopoda</taxon>
        <taxon>Daphniidae</taxon>
        <taxon>Daphnia</taxon>
    </lineage>
</organism>
<name>A0ABQ9ZJD2_9CRUS</name>
<feature type="region of interest" description="Disordered" evidence="1">
    <location>
        <begin position="127"/>
        <end position="286"/>
    </location>
</feature>
<dbReference type="EMBL" id="JAOYFB010000004">
    <property type="protein sequence ID" value="KAK4013037.1"/>
    <property type="molecule type" value="Genomic_DNA"/>
</dbReference>
<feature type="compositionally biased region" description="Pro residues" evidence="1">
    <location>
        <begin position="145"/>
        <end position="169"/>
    </location>
</feature>
<evidence type="ECO:0000256" key="1">
    <source>
        <dbReference type="SAM" id="MobiDB-lite"/>
    </source>
</evidence>
<keyword evidence="3" id="KW-1185">Reference proteome</keyword>
<feature type="compositionally biased region" description="Pro residues" evidence="1">
    <location>
        <begin position="233"/>
        <end position="266"/>
    </location>
</feature>